<name>A0A060Z9Q1_ONCMY</name>
<evidence type="ECO:0000313" key="6">
    <source>
        <dbReference type="Proteomes" id="UP000193380"/>
    </source>
</evidence>
<reference evidence="5" key="1">
    <citation type="journal article" date="2014" name="Nat. Commun.">
        <title>The rainbow trout genome provides novel insights into evolution after whole-genome duplication in vertebrates.</title>
        <authorList>
            <person name="Berthelot C."/>
            <person name="Brunet F."/>
            <person name="Chalopin D."/>
            <person name="Juanchich A."/>
            <person name="Bernard M."/>
            <person name="Noel B."/>
            <person name="Bento P."/>
            <person name="Da Silva C."/>
            <person name="Labadie K."/>
            <person name="Alberti A."/>
            <person name="Aury J.M."/>
            <person name="Louis A."/>
            <person name="Dehais P."/>
            <person name="Bardou P."/>
            <person name="Montfort J."/>
            <person name="Klopp C."/>
            <person name="Cabau C."/>
            <person name="Gaspin C."/>
            <person name="Thorgaard G.H."/>
            <person name="Boussaha M."/>
            <person name="Quillet E."/>
            <person name="Guyomard R."/>
            <person name="Galiana D."/>
            <person name="Bobe J."/>
            <person name="Volff J.N."/>
            <person name="Genet C."/>
            <person name="Wincker P."/>
            <person name="Jaillon O."/>
            <person name="Roest Crollius H."/>
            <person name="Guiguen Y."/>
        </authorList>
    </citation>
    <scope>NUCLEOTIDE SEQUENCE [LARGE SCALE GENOMIC DNA]</scope>
</reference>
<accession>A0A060Z9Q1</accession>
<feature type="compositionally biased region" description="Polar residues" evidence="3">
    <location>
        <begin position="8"/>
        <end position="29"/>
    </location>
</feature>
<keyword evidence="2" id="KW-0238">DNA-binding</keyword>
<feature type="domain" description="C-myb C-terminal" evidence="4">
    <location>
        <begin position="5"/>
        <end position="49"/>
    </location>
</feature>
<keyword evidence="1" id="KW-0677">Repeat</keyword>
<evidence type="ECO:0000256" key="2">
    <source>
        <dbReference type="ARBA" id="ARBA00023125"/>
    </source>
</evidence>
<feature type="compositionally biased region" description="Basic and acidic residues" evidence="3">
    <location>
        <begin position="36"/>
        <end position="50"/>
    </location>
</feature>
<dbReference type="GO" id="GO:0003677">
    <property type="term" value="F:DNA binding"/>
    <property type="evidence" value="ECO:0007669"/>
    <property type="project" value="UniProtKB-KW"/>
</dbReference>
<reference evidence="5" key="2">
    <citation type="submission" date="2014-03" db="EMBL/GenBank/DDBJ databases">
        <authorList>
            <person name="Genoscope - CEA"/>
        </authorList>
    </citation>
    <scope>NUCLEOTIDE SEQUENCE</scope>
</reference>
<evidence type="ECO:0000313" key="5">
    <source>
        <dbReference type="EMBL" id="CDR00783.1"/>
    </source>
</evidence>
<proteinExistence type="predicted"/>
<dbReference type="AlphaFoldDB" id="A0A060Z9Q1"/>
<gene>
    <name evidence="5" type="ORF">GSONMT00046526001</name>
</gene>
<organism evidence="5 6">
    <name type="scientific">Oncorhynchus mykiss</name>
    <name type="common">Rainbow trout</name>
    <name type="synonym">Salmo gairdneri</name>
    <dbReference type="NCBI Taxonomy" id="8022"/>
    <lineage>
        <taxon>Eukaryota</taxon>
        <taxon>Metazoa</taxon>
        <taxon>Chordata</taxon>
        <taxon>Craniata</taxon>
        <taxon>Vertebrata</taxon>
        <taxon>Euteleostomi</taxon>
        <taxon>Actinopterygii</taxon>
        <taxon>Neopterygii</taxon>
        <taxon>Teleostei</taxon>
        <taxon>Protacanthopterygii</taxon>
        <taxon>Salmoniformes</taxon>
        <taxon>Salmonidae</taxon>
        <taxon>Salmoninae</taxon>
        <taxon>Oncorhynchus</taxon>
    </lineage>
</organism>
<evidence type="ECO:0000256" key="3">
    <source>
        <dbReference type="SAM" id="MobiDB-lite"/>
    </source>
</evidence>
<dbReference type="InterPro" id="IPR015395">
    <property type="entry name" value="C-myb_C"/>
</dbReference>
<dbReference type="STRING" id="8022.A0A060Z9Q1"/>
<evidence type="ECO:0000256" key="1">
    <source>
        <dbReference type="ARBA" id="ARBA00022737"/>
    </source>
</evidence>
<dbReference type="EMBL" id="FR961072">
    <property type="protein sequence ID" value="CDR00783.1"/>
    <property type="molecule type" value="Genomic_DNA"/>
</dbReference>
<dbReference type="Proteomes" id="UP000193380">
    <property type="component" value="Unassembled WGS sequence"/>
</dbReference>
<feature type="region of interest" description="Disordered" evidence="3">
    <location>
        <begin position="1"/>
        <end position="50"/>
    </location>
</feature>
<dbReference type="PaxDb" id="8022-A0A060Z9Q1"/>
<evidence type="ECO:0000259" key="4">
    <source>
        <dbReference type="Pfam" id="PF09316"/>
    </source>
</evidence>
<protein>
    <recommendedName>
        <fullName evidence="4">C-myb C-terminal domain-containing protein</fullName>
    </recommendedName>
</protein>
<sequence>MESVIDSFLNQSASPESSDSNSLPMSSQKPLLATPLHRDHTPRPQKKNDM</sequence>
<dbReference type="Pfam" id="PF09316">
    <property type="entry name" value="Cmyb_C"/>
    <property type="match status" value="1"/>
</dbReference>